<name>A0ABS0N4X7_9SPHN</name>
<evidence type="ECO:0000313" key="3">
    <source>
        <dbReference type="Proteomes" id="UP000602442"/>
    </source>
</evidence>
<organism evidence="2 3">
    <name type="scientific">Aurantiacibacter sediminis</name>
    <dbReference type="NCBI Taxonomy" id="2793064"/>
    <lineage>
        <taxon>Bacteria</taxon>
        <taxon>Pseudomonadati</taxon>
        <taxon>Pseudomonadota</taxon>
        <taxon>Alphaproteobacteria</taxon>
        <taxon>Sphingomonadales</taxon>
        <taxon>Erythrobacteraceae</taxon>
        <taxon>Aurantiacibacter</taxon>
    </lineage>
</organism>
<feature type="transmembrane region" description="Helical" evidence="1">
    <location>
        <begin position="183"/>
        <end position="203"/>
    </location>
</feature>
<feature type="transmembrane region" description="Helical" evidence="1">
    <location>
        <begin position="89"/>
        <end position="115"/>
    </location>
</feature>
<accession>A0ABS0N4X7</accession>
<keyword evidence="1" id="KW-1133">Transmembrane helix</keyword>
<protein>
    <recommendedName>
        <fullName evidence="4">Glycerophosphoryl diester phosphodiesterase membrane domain-containing protein</fullName>
    </recommendedName>
</protein>
<feature type="transmembrane region" description="Helical" evidence="1">
    <location>
        <begin position="29"/>
        <end position="45"/>
    </location>
</feature>
<evidence type="ECO:0000313" key="2">
    <source>
        <dbReference type="EMBL" id="MBH5322846.1"/>
    </source>
</evidence>
<keyword evidence="1" id="KW-0812">Transmembrane</keyword>
<proteinExistence type="predicted"/>
<dbReference type="RefSeq" id="WP_197921585.1">
    <property type="nucleotide sequence ID" value="NZ_CAWPTA010000008.1"/>
</dbReference>
<evidence type="ECO:0008006" key="4">
    <source>
        <dbReference type="Google" id="ProtNLM"/>
    </source>
</evidence>
<evidence type="ECO:0000256" key="1">
    <source>
        <dbReference type="SAM" id="Phobius"/>
    </source>
</evidence>
<sequence length="218" mass="24100">MAFIQEKQANVGELLGGAFRALGTIKRELAIYFLIFAALTLLPTNSLIPDFLFMLAVLAGYFVAQYMLYQAMLRKAGMMHDSGWRTVEFAVLAVLLSIPISIGLNFFVIPGLILIGKWIMAPTFLVARRQNLIEAIGDSWRASYNNTVHLTLAATLICTVWIIAFGVLTALAELAGIYFTDDLIWIWVHVLPVMLAGLSMAAYEKLSDETATLSEVFS</sequence>
<dbReference type="Proteomes" id="UP000602442">
    <property type="component" value="Unassembled WGS sequence"/>
</dbReference>
<feature type="transmembrane region" description="Helical" evidence="1">
    <location>
        <begin position="51"/>
        <end position="69"/>
    </location>
</feature>
<reference evidence="2 3" key="1">
    <citation type="submission" date="2020-11" db="EMBL/GenBank/DDBJ databases">
        <title>Erythrobacter sediminis sp. nov., a marine bacterium from a tidal flat of Garorim Bay.</title>
        <authorList>
            <person name="Kim D."/>
            <person name="Yoo Y."/>
            <person name="Kim J.-J."/>
        </authorList>
    </citation>
    <scope>NUCLEOTIDE SEQUENCE [LARGE SCALE GENOMIC DNA]</scope>
    <source>
        <strain evidence="2 3">JGD-13</strain>
    </source>
</reference>
<dbReference type="EMBL" id="JAEANY010000003">
    <property type="protein sequence ID" value="MBH5322846.1"/>
    <property type="molecule type" value="Genomic_DNA"/>
</dbReference>
<comment type="caution">
    <text evidence="2">The sequence shown here is derived from an EMBL/GenBank/DDBJ whole genome shotgun (WGS) entry which is preliminary data.</text>
</comment>
<keyword evidence="3" id="KW-1185">Reference proteome</keyword>
<keyword evidence="1" id="KW-0472">Membrane</keyword>
<gene>
    <name evidence="2" type="ORF">I5L03_09635</name>
</gene>
<feature type="transmembrane region" description="Helical" evidence="1">
    <location>
        <begin position="148"/>
        <end position="171"/>
    </location>
</feature>